<sequence length="143" mass="16435">MHDYYATVMEGEPLPYVDGRCGVWESAVPCVKLAARDAITNEFAKFYEKSVLYGAPSRKPAERYFIASANRMANFLDEKEYANAISLLRSIASDHNHEMIKTLEHVTKVNWSSNEKNRIWLVELLNGLATLLEIKQRFLSLRH</sequence>
<keyword evidence="2" id="KW-1185">Reference proteome</keyword>
<proteinExistence type="predicted"/>
<organism evidence="1 2">
    <name type="scientific">Noviherbaspirillum saxi</name>
    <dbReference type="NCBI Taxonomy" id="2320863"/>
    <lineage>
        <taxon>Bacteria</taxon>
        <taxon>Pseudomonadati</taxon>
        <taxon>Pseudomonadota</taxon>
        <taxon>Betaproteobacteria</taxon>
        <taxon>Burkholderiales</taxon>
        <taxon>Oxalobacteraceae</taxon>
        <taxon>Noviherbaspirillum</taxon>
    </lineage>
</organism>
<dbReference type="Proteomes" id="UP000265955">
    <property type="component" value="Unassembled WGS sequence"/>
</dbReference>
<accession>A0A3A3FTC0</accession>
<dbReference type="EMBL" id="QYUO01000001">
    <property type="protein sequence ID" value="RJF99467.1"/>
    <property type="molecule type" value="Genomic_DNA"/>
</dbReference>
<name>A0A3A3FTC0_9BURK</name>
<comment type="caution">
    <text evidence="1">The sequence shown here is derived from an EMBL/GenBank/DDBJ whole genome shotgun (WGS) entry which is preliminary data.</text>
</comment>
<reference evidence="2" key="1">
    <citation type="submission" date="2018-09" db="EMBL/GenBank/DDBJ databases">
        <authorList>
            <person name="Zhu H."/>
        </authorList>
    </citation>
    <scope>NUCLEOTIDE SEQUENCE [LARGE SCALE GENOMIC DNA]</scope>
    <source>
        <strain evidence="2">K1R23-30</strain>
    </source>
</reference>
<evidence type="ECO:0000313" key="1">
    <source>
        <dbReference type="EMBL" id="RJF99467.1"/>
    </source>
</evidence>
<gene>
    <name evidence="1" type="ORF">D3871_13730</name>
</gene>
<evidence type="ECO:0000313" key="2">
    <source>
        <dbReference type="Proteomes" id="UP000265955"/>
    </source>
</evidence>
<protein>
    <submittedName>
        <fullName evidence="1">Uncharacterized protein</fullName>
    </submittedName>
</protein>
<dbReference type="AlphaFoldDB" id="A0A3A3FTC0"/>